<dbReference type="InterPro" id="IPR010978">
    <property type="entry name" value="tRNA-bd_arm"/>
</dbReference>
<comment type="caution">
    <text evidence="2">The sequence shown here is derived from an EMBL/GenBank/DDBJ whole genome shotgun (WGS) entry which is preliminary data.</text>
</comment>
<dbReference type="GO" id="GO:0005524">
    <property type="term" value="F:ATP binding"/>
    <property type="evidence" value="ECO:0007669"/>
    <property type="project" value="InterPro"/>
</dbReference>
<dbReference type="GO" id="GO:0004826">
    <property type="term" value="F:phenylalanine-tRNA ligase activity"/>
    <property type="evidence" value="ECO:0007669"/>
    <property type="project" value="InterPro"/>
</dbReference>
<accession>A0A317JPR1</accession>
<dbReference type="InterPro" id="IPR004188">
    <property type="entry name" value="Phe-tRNA_ligase_II_N"/>
</dbReference>
<dbReference type="AlphaFoldDB" id="A0A317JPR1"/>
<feature type="domain" description="Phenylalanine-tRNA ligase class II N-terminal" evidence="1">
    <location>
        <begin position="29"/>
        <end position="70"/>
    </location>
</feature>
<protein>
    <recommendedName>
        <fullName evidence="1">Phenylalanine-tRNA ligase class II N-terminal domain-containing protein</fullName>
    </recommendedName>
</protein>
<dbReference type="GO" id="GO:0005737">
    <property type="term" value="C:cytoplasm"/>
    <property type="evidence" value="ECO:0007669"/>
    <property type="project" value="InterPro"/>
</dbReference>
<proteinExistence type="predicted"/>
<dbReference type="EMBL" id="PSRQ01000038">
    <property type="protein sequence ID" value="PWU23339.1"/>
    <property type="molecule type" value="Genomic_DNA"/>
</dbReference>
<dbReference type="Proteomes" id="UP000246104">
    <property type="component" value="Unassembled WGS sequence"/>
</dbReference>
<reference evidence="2 3" key="1">
    <citation type="submission" date="2018-02" db="EMBL/GenBank/DDBJ databases">
        <title>Genomic Reconstructions from Amazon Rainforest and Pasture Soil Reveal Novel Insights into the Physiology of Candidate Phyla in Tropical Sites.</title>
        <authorList>
            <person name="Kroeger M.E."/>
            <person name="Delmont T."/>
            <person name="Eren A.M."/>
            <person name="Guo J."/>
            <person name="Meyer K.M."/>
            <person name="Khan K."/>
            <person name="Rodrigues J.L.M."/>
            <person name="Bohannan B.J.M."/>
            <person name="Tringe S."/>
            <person name="Borges C.D."/>
            <person name="Tiedje J."/>
            <person name="Tsai S.M."/>
            <person name="Nusslein K."/>
        </authorList>
    </citation>
    <scope>NUCLEOTIDE SEQUENCE [LARGE SCALE GENOMIC DNA]</scope>
    <source>
        <strain evidence="2">Amazon FNV 2010 28 9</strain>
    </source>
</reference>
<feature type="non-terminal residue" evidence="2">
    <location>
        <position position="121"/>
    </location>
</feature>
<sequence>MITDLRELQTTIEDLKQEVAKATDPDREVYLGKKGKFSELAQCLKTLLPENRKDAGKMLNELKLWLNEQLPLTTTLLPLTPQIDLTVPGAHLHTGHIHPMSQAINEITHIFEKIGFTRVRY</sequence>
<gene>
    <name evidence="2" type="ORF">C5B42_03375</name>
</gene>
<dbReference type="InterPro" id="IPR045864">
    <property type="entry name" value="aa-tRNA-synth_II/BPL/LPL"/>
</dbReference>
<evidence type="ECO:0000259" key="1">
    <source>
        <dbReference type="Pfam" id="PF02912"/>
    </source>
</evidence>
<dbReference type="Pfam" id="PF02912">
    <property type="entry name" value="Phe_tRNA-synt_N"/>
    <property type="match status" value="1"/>
</dbReference>
<name>A0A317JPR1_9BACT</name>
<organism evidence="2 3">
    <name type="scientific">Candidatus Cerribacteria bacterium 'Amazon FNV 2010 28 9'</name>
    <dbReference type="NCBI Taxonomy" id="2081795"/>
    <lineage>
        <taxon>Bacteria</taxon>
        <taxon>Candidatus Cerribacteria</taxon>
    </lineage>
</organism>
<dbReference type="Gene3D" id="3.30.930.10">
    <property type="entry name" value="Bira Bifunctional Protein, Domain 2"/>
    <property type="match status" value="1"/>
</dbReference>
<evidence type="ECO:0000313" key="3">
    <source>
        <dbReference type="Proteomes" id="UP000246104"/>
    </source>
</evidence>
<evidence type="ECO:0000313" key="2">
    <source>
        <dbReference type="EMBL" id="PWU23339.1"/>
    </source>
</evidence>
<dbReference type="SUPFAM" id="SSF46589">
    <property type="entry name" value="tRNA-binding arm"/>
    <property type="match status" value="1"/>
</dbReference>
<dbReference type="GO" id="GO:0006432">
    <property type="term" value="P:phenylalanyl-tRNA aminoacylation"/>
    <property type="evidence" value="ECO:0007669"/>
    <property type="project" value="InterPro"/>
</dbReference>